<dbReference type="Pfam" id="PF04616">
    <property type="entry name" value="Glyco_hydro_43"/>
    <property type="match status" value="1"/>
</dbReference>
<gene>
    <name evidence="6" type="ORF">EHS24_008206</name>
</gene>
<proteinExistence type="inferred from homology"/>
<keyword evidence="7" id="KW-1185">Reference proteome</keyword>
<dbReference type="InterPro" id="IPR013320">
    <property type="entry name" value="ConA-like_dom_sf"/>
</dbReference>
<dbReference type="Proteomes" id="UP000279236">
    <property type="component" value="Unassembled WGS sequence"/>
</dbReference>
<dbReference type="InterPro" id="IPR006710">
    <property type="entry name" value="Glyco_hydro_43"/>
</dbReference>
<dbReference type="InterPro" id="IPR051795">
    <property type="entry name" value="Glycosyl_Hydrlase_43"/>
</dbReference>
<evidence type="ECO:0000259" key="5">
    <source>
        <dbReference type="Pfam" id="PF17851"/>
    </source>
</evidence>
<protein>
    <recommendedName>
        <fullName evidence="5">Beta-xylosidase C-terminal Concanavalin A-like domain-containing protein</fullName>
    </recommendedName>
</protein>
<dbReference type="STRING" id="105984.A0A427XT63"/>
<dbReference type="Gene3D" id="2.60.120.200">
    <property type="match status" value="1"/>
</dbReference>
<dbReference type="GeneID" id="39592749"/>
<dbReference type="GO" id="GO:0005975">
    <property type="term" value="P:carbohydrate metabolic process"/>
    <property type="evidence" value="ECO:0007669"/>
    <property type="project" value="InterPro"/>
</dbReference>
<dbReference type="InterPro" id="IPR023296">
    <property type="entry name" value="Glyco_hydro_beta-prop_sf"/>
</dbReference>
<comment type="caution">
    <text evidence="6">The sequence shown here is derived from an EMBL/GenBank/DDBJ whole genome shotgun (WGS) entry which is preliminary data.</text>
</comment>
<dbReference type="RefSeq" id="XP_028476458.1">
    <property type="nucleotide sequence ID" value="XM_028623525.1"/>
</dbReference>
<dbReference type="SUPFAM" id="SSF49899">
    <property type="entry name" value="Concanavalin A-like lectins/glucanases"/>
    <property type="match status" value="1"/>
</dbReference>
<evidence type="ECO:0000256" key="3">
    <source>
        <dbReference type="ARBA" id="ARBA00023295"/>
    </source>
</evidence>
<dbReference type="CDD" id="cd18617">
    <property type="entry name" value="GH43_XynB-like"/>
    <property type="match status" value="1"/>
</dbReference>
<dbReference type="Pfam" id="PF17851">
    <property type="entry name" value="GH43_C2"/>
    <property type="match status" value="1"/>
</dbReference>
<reference evidence="6 7" key="1">
    <citation type="submission" date="2018-11" db="EMBL/GenBank/DDBJ databases">
        <title>Genome sequence of Apiotrichum porosum DSM 27194.</title>
        <authorList>
            <person name="Aliyu H."/>
            <person name="Gorte O."/>
            <person name="Ochsenreither K."/>
        </authorList>
    </citation>
    <scope>NUCLEOTIDE SEQUENCE [LARGE SCALE GENOMIC DNA]</scope>
    <source>
        <strain evidence="6 7">DSM 27194</strain>
    </source>
</reference>
<dbReference type="EMBL" id="RSCE01000006">
    <property type="protein sequence ID" value="RSH82003.1"/>
    <property type="molecule type" value="Genomic_DNA"/>
</dbReference>
<sequence>MANTYRNPVIPGFNPDPSICHVPGKGYFLSTSTFEYFPGLPVYHSTDLVNWKIIGHAINRRSQGVDMRTVETSAGLWAPTFRYNKGRWYMICSCFWRARFTPPREMISSGFYVWTDDIFDDSKWSDAVYFEDVGFDQDLLFDDDDRVYHTVTRYRFTGPVSNPVKNLESWITEIDLATGTTLSPPVLARQSPLNVAEGCHIIKHEGMYYLFVAEGGTEGGHRECVYRAAQPMGPYLPPPDGVNPLIFNHGHPRVQNTGHLDLVAGDDGKWVGVCLGVRPVFPVRRTTTGMGGMPSQLGRETFLVPVEWVDGWPVVNGRKDIDLEGTADFGVQLPVETHWEDAFDTETLSLGWYHVRVPLRTTYAVSPRGLALRGGPDTLDVDHCPSLLLRKQTAFNLDWSTEVDFSPKFGEEAGTVAWIARGAYASLGVRGTEHGREVVFKRPVGDADEFVSTSSAIPPSGPVTMFIRARTLEYTFSFVAGNGAEVVVGSVSSDNLSPLFTGVHIGVYAQGYMSNPCLENAYFKYCKWDLVDA</sequence>
<dbReference type="PANTHER" id="PTHR42812">
    <property type="entry name" value="BETA-XYLOSIDASE"/>
    <property type="match status" value="1"/>
</dbReference>
<feature type="domain" description="Beta-xylosidase C-terminal Concanavalin A-like" evidence="5">
    <location>
        <begin position="341"/>
        <end position="527"/>
    </location>
</feature>
<dbReference type="AlphaFoldDB" id="A0A427XT63"/>
<keyword evidence="3 4" id="KW-0326">Glycosidase</keyword>
<evidence type="ECO:0000313" key="7">
    <source>
        <dbReference type="Proteomes" id="UP000279236"/>
    </source>
</evidence>
<dbReference type="GO" id="GO:0004553">
    <property type="term" value="F:hydrolase activity, hydrolyzing O-glycosyl compounds"/>
    <property type="evidence" value="ECO:0007669"/>
    <property type="project" value="InterPro"/>
</dbReference>
<evidence type="ECO:0000256" key="2">
    <source>
        <dbReference type="ARBA" id="ARBA00022801"/>
    </source>
</evidence>
<accession>A0A427XT63</accession>
<dbReference type="Gene3D" id="2.115.10.20">
    <property type="entry name" value="Glycosyl hydrolase domain, family 43"/>
    <property type="match status" value="1"/>
</dbReference>
<dbReference type="PANTHER" id="PTHR42812:SF16">
    <property type="entry name" value="HYDROLASE, PUTATIVE (AFU_ORTHOLOGUE AFUA_7G06110)-RELATED"/>
    <property type="match status" value="1"/>
</dbReference>
<evidence type="ECO:0000256" key="1">
    <source>
        <dbReference type="ARBA" id="ARBA00009865"/>
    </source>
</evidence>
<evidence type="ECO:0000313" key="6">
    <source>
        <dbReference type="EMBL" id="RSH82003.1"/>
    </source>
</evidence>
<dbReference type="SUPFAM" id="SSF75005">
    <property type="entry name" value="Arabinanase/levansucrase/invertase"/>
    <property type="match status" value="1"/>
</dbReference>
<keyword evidence="2 4" id="KW-0378">Hydrolase</keyword>
<name>A0A427XT63_9TREE</name>
<organism evidence="6 7">
    <name type="scientific">Apiotrichum porosum</name>
    <dbReference type="NCBI Taxonomy" id="105984"/>
    <lineage>
        <taxon>Eukaryota</taxon>
        <taxon>Fungi</taxon>
        <taxon>Dikarya</taxon>
        <taxon>Basidiomycota</taxon>
        <taxon>Agaricomycotina</taxon>
        <taxon>Tremellomycetes</taxon>
        <taxon>Trichosporonales</taxon>
        <taxon>Trichosporonaceae</taxon>
        <taxon>Apiotrichum</taxon>
    </lineage>
</organism>
<dbReference type="OrthoDB" id="2139957at2759"/>
<dbReference type="InterPro" id="IPR041542">
    <property type="entry name" value="GH43_C2"/>
</dbReference>
<evidence type="ECO:0000256" key="4">
    <source>
        <dbReference type="RuleBase" id="RU361187"/>
    </source>
</evidence>
<comment type="similarity">
    <text evidence="1 4">Belongs to the glycosyl hydrolase 43 family.</text>
</comment>